<sequence length="182" mass="20927">EEQKLVDKLLEEYSTHSGYYHYDSVISTGLENSRLIPKVFIWCPMHHNSIKVVCPVDRCVLTFNRWTLCVVKNNKFNPCLVYDLEGNIILIQASYVCPRGDQFFFASKDILDVLPGQIKDSFRFRMSHRSACSNRLLDFVVTLLTMGHSFLDITESILAMKYCAFYCINGNIPSASFYDSPL</sequence>
<reference evidence="1 2" key="1">
    <citation type="submission" date="2022-05" db="EMBL/GenBank/DDBJ databases">
        <authorList>
            <consortium name="Genoscope - CEA"/>
            <person name="William W."/>
        </authorList>
    </citation>
    <scope>NUCLEOTIDE SEQUENCE [LARGE SCALE GENOMIC DNA]</scope>
</reference>
<protein>
    <submittedName>
        <fullName evidence="1">Uncharacterized protein</fullName>
    </submittedName>
</protein>
<evidence type="ECO:0000313" key="2">
    <source>
        <dbReference type="Proteomes" id="UP001159427"/>
    </source>
</evidence>
<feature type="non-terminal residue" evidence="1">
    <location>
        <position position="1"/>
    </location>
</feature>
<accession>A0ABN8R3I4</accession>
<dbReference type="EMBL" id="CALNXI010001574">
    <property type="protein sequence ID" value="CAH3172417.1"/>
    <property type="molecule type" value="Genomic_DNA"/>
</dbReference>
<feature type="non-terminal residue" evidence="1">
    <location>
        <position position="182"/>
    </location>
</feature>
<organism evidence="1 2">
    <name type="scientific">Porites evermanni</name>
    <dbReference type="NCBI Taxonomy" id="104178"/>
    <lineage>
        <taxon>Eukaryota</taxon>
        <taxon>Metazoa</taxon>
        <taxon>Cnidaria</taxon>
        <taxon>Anthozoa</taxon>
        <taxon>Hexacorallia</taxon>
        <taxon>Scleractinia</taxon>
        <taxon>Fungiina</taxon>
        <taxon>Poritidae</taxon>
        <taxon>Porites</taxon>
    </lineage>
</organism>
<gene>
    <name evidence="1" type="ORF">PEVE_00008429</name>
</gene>
<name>A0ABN8R3I4_9CNID</name>
<keyword evidence="2" id="KW-1185">Reference proteome</keyword>
<comment type="caution">
    <text evidence="1">The sequence shown here is derived from an EMBL/GenBank/DDBJ whole genome shotgun (WGS) entry which is preliminary data.</text>
</comment>
<evidence type="ECO:0000313" key="1">
    <source>
        <dbReference type="EMBL" id="CAH3172417.1"/>
    </source>
</evidence>
<dbReference type="Proteomes" id="UP001159427">
    <property type="component" value="Unassembled WGS sequence"/>
</dbReference>
<proteinExistence type="predicted"/>